<evidence type="ECO:0000256" key="10">
    <source>
        <dbReference type="ARBA" id="ARBA00023284"/>
    </source>
</evidence>
<reference evidence="15" key="1">
    <citation type="submission" date="2021-02" db="EMBL/GenBank/DDBJ databases">
        <authorList>
            <person name="Nowell W R."/>
        </authorList>
    </citation>
    <scope>NUCLEOTIDE SEQUENCE</scope>
    <source>
        <strain evidence="15">Ploen Becks lab</strain>
    </source>
</reference>
<dbReference type="EC" id="5.3.4.1" evidence="4 13"/>
<keyword evidence="10 11" id="KW-0676">Redox-active center</keyword>
<evidence type="ECO:0000256" key="3">
    <source>
        <dbReference type="ARBA" id="ARBA00006347"/>
    </source>
</evidence>
<accession>A0A813PBJ9</accession>
<dbReference type="Gene3D" id="3.40.30.10">
    <property type="entry name" value="Glutaredoxin"/>
    <property type="match status" value="4"/>
</dbReference>
<dbReference type="CDD" id="cd02961">
    <property type="entry name" value="PDI_a_family"/>
    <property type="match status" value="1"/>
</dbReference>
<dbReference type="InterPro" id="IPR013766">
    <property type="entry name" value="Thioredoxin_domain"/>
</dbReference>
<dbReference type="PROSITE" id="PS00194">
    <property type="entry name" value="THIOREDOXIN_1"/>
    <property type="match status" value="2"/>
</dbReference>
<evidence type="ECO:0000256" key="8">
    <source>
        <dbReference type="ARBA" id="ARBA00023157"/>
    </source>
</evidence>
<keyword evidence="6" id="KW-0677">Repeat</keyword>
<dbReference type="InterPro" id="IPR036249">
    <property type="entry name" value="Thioredoxin-like_sf"/>
</dbReference>
<dbReference type="PROSITE" id="PS51352">
    <property type="entry name" value="THIOREDOXIN_2"/>
    <property type="match status" value="2"/>
</dbReference>
<dbReference type="GO" id="GO:0003756">
    <property type="term" value="F:protein disulfide isomerase activity"/>
    <property type="evidence" value="ECO:0007669"/>
    <property type="project" value="UniProtKB-EC"/>
</dbReference>
<feature type="chain" id="PRO_5033095671" description="Protein disulfide-isomerase" evidence="13">
    <location>
        <begin position="18"/>
        <end position="492"/>
    </location>
</feature>
<proteinExistence type="inferred from homology"/>
<dbReference type="CDD" id="cd02995">
    <property type="entry name" value="PDI_a_PDI_a'_C"/>
    <property type="match status" value="1"/>
</dbReference>
<dbReference type="Pfam" id="PF13848">
    <property type="entry name" value="Thioredoxin_6"/>
    <property type="match status" value="1"/>
</dbReference>
<dbReference type="PANTHER" id="PTHR18929">
    <property type="entry name" value="PROTEIN DISULFIDE ISOMERASE"/>
    <property type="match status" value="1"/>
</dbReference>
<comment type="catalytic activity">
    <reaction evidence="1 13">
        <text>Catalyzes the rearrangement of -S-S- bonds in proteins.</text>
        <dbReference type="EC" id="5.3.4.1"/>
    </reaction>
</comment>
<feature type="disulfide bond" description="Redox-active" evidence="11">
    <location>
        <begin position="47"/>
        <end position="50"/>
    </location>
</feature>
<comment type="similarity">
    <text evidence="3 12">Belongs to the protein disulfide isomerase family.</text>
</comment>
<gene>
    <name evidence="15" type="ORF">OXX778_LOCUS3768</name>
</gene>
<feature type="signal peptide" evidence="13">
    <location>
        <begin position="1"/>
        <end position="17"/>
    </location>
</feature>
<dbReference type="GO" id="GO:0005788">
    <property type="term" value="C:endoplasmic reticulum lumen"/>
    <property type="evidence" value="ECO:0007669"/>
    <property type="project" value="UniProtKB-SubCell"/>
</dbReference>
<dbReference type="NCBIfam" id="TIGR01126">
    <property type="entry name" value="pdi_dom"/>
    <property type="match status" value="2"/>
</dbReference>
<organism evidence="15 16">
    <name type="scientific">Brachionus calyciflorus</name>
    <dbReference type="NCBI Taxonomy" id="104777"/>
    <lineage>
        <taxon>Eukaryota</taxon>
        <taxon>Metazoa</taxon>
        <taxon>Spiralia</taxon>
        <taxon>Gnathifera</taxon>
        <taxon>Rotifera</taxon>
        <taxon>Eurotatoria</taxon>
        <taxon>Monogononta</taxon>
        <taxon>Pseudotrocha</taxon>
        <taxon>Ploima</taxon>
        <taxon>Brachionidae</taxon>
        <taxon>Brachionus</taxon>
    </lineage>
</organism>
<protein>
    <recommendedName>
        <fullName evidence="4 13">Protein disulfide-isomerase</fullName>
        <ecNumber evidence="4 13">5.3.4.1</ecNumber>
    </recommendedName>
</protein>
<feature type="disulfide bond" description="Redox-active" evidence="11">
    <location>
        <begin position="394"/>
        <end position="397"/>
    </location>
</feature>
<comment type="caution">
    <text evidence="15">The sequence shown here is derived from an EMBL/GenBank/DDBJ whole genome shotgun (WGS) entry which is preliminary data.</text>
</comment>
<keyword evidence="8 11" id="KW-1015">Disulfide bond</keyword>
<dbReference type="AlphaFoldDB" id="A0A813PBJ9"/>
<dbReference type="InterPro" id="IPR017937">
    <property type="entry name" value="Thioredoxin_CS"/>
</dbReference>
<keyword evidence="7" id="KW-0256">Endoplasmic reticulum</keyword>
<evidence type="ECO:0000259" key="14">
    <source>
        <dbReference type="PROSITE" id="PS51352"/>
    </source>
</evidence>
<name>A0A813PBJ9_9BILA</name>
<dbReference type="PANTHER" id="PTHR18929:SF132">
    <property type="entry name" value="PROTEIN DISULFIDE-ISOMERASE A3"/>
    <property type="match status" value="1"/>
</dbReference>
<feature type="domain" description="Thioredoxin" evidence="14">
    <location>
        <begin position="352"/>
        <end position="473"/>
    </location>
</feature>
<evidence type="ECO:0000313" key="16">
    <source>
        <dbReference type="Proteomes" id="UP000663879"/>
    </source>
</evidence>
<dbReference type="FunFam" id="3.40.30.10:FF:000077">
    <property type="entry name" value="Protein disulfide-isomerase"/>
    <property type="match status" value="1"/>
</dbReference>
<evidence type="ECO:0000256" key="13">
    <source>
        <dbReference type="RuleBase" id="RU361130"/>
    </source>
</evidence>
<keyword evidence="9 13" id="KW-0413">Isomerase</keyword>
<dbReference type="GO" id="GO:0006457">
    <property type="term" value="P:protein folding"/>
    <property type="evidence" value="ECO:0007669"/>
    <property type="project" value="TreeGrafter"/>
</dbReference>
<evidence type="ECO:0000256" key="9">
    <source>
        <dbReference type="ARBA" id="ARBA00023235"/>
    </source>
</evidence>
<evidence type="ECO:0000256" key="4">
    <source>
        <dbReference type="ARBA" id="ARBA00012723"/>
    </source>
</evidence>
<evidence type="ECO:0000313" key="15">
    <source>
        <dbReference type="EMBL" id="CAF0748135.1"/>
    </source>
</evidence>
<evidence type="ECO:0000256" key="1">
    <source>
        <dbReference type="ARBA" id="ARBA00001182"/>
    </source>
</evidence>
<sequence length="492" mass="54662">MLKNFGFLLCLASLIYANDVLEFTDSNFDTNIRQHEVALVKFYAPWCGHCKRLAPEFDRAASVLKQNDPPVALVKVDCTVESNVCGRFGVDGYPTLKIFKNGEVASDYNGPRDADGIVKYMRTKAGPTSRELNSVEEVEKFLSNSDHSVVGFFESSDSSLAAEYKKAADQLAENYRFAHTSNPDVLAKYNHKDQVVIYQPPRLQVKLLPTESVYSGSASASGIVQFVKNEIHGLVGHRTPSNAGDFKRPLVVVLYNVDYVKDVKGSNYVRNRVIKVAQKLNGEALNVNFAVSSVADFSQELSEFGLEGARPDGKYIIARGANNEKFKFNGEYSVENLEQFARDLAAGKLEQHLKSEPIPTSNTDAVRTVVAKNFDEVVNDESKDVLIEFYAPWCGHCKTLAPKYEELAQKLKGENDIVIAKMDATANDVPAPYDVRGFPTLYFAPKNNKNSPLKYEGGREVDDFVKYLARHSTDPLNGFDRSGKKTKAKSDL</sequence>
<dbReference type="SUPFAM" id="SSF52833">
    <property type="entry name" value="Thioredoxin-like"/>
    <property type="match status" value="4"/>
</dbReference>
<dbReference type="Pfam" id="PF00085">
    <property type="entry name" value="Thioredoxin"/>
    <property type="match status" value="2"/>
</dbReference>
<dbReference type="FunFam" id="3.40.30.10:FF:000017">
    <property type="entry name" value="Protein disulfide-isomerase A4"/>
    <property type="match status" value="1"/>
</dbReference>
<keyword evidence="16" id="KW-1185">Reference proteome</keyword>
<dbReference type="PRINTS" id="PR00421">
    <property type="entry name" value="THIOREDOXIN"/>
</dbReference>
<evidence type="ECO:0000256" key="6">
    <source>
        <dbReference type="ARBA" id="ARBA00022737"/>
    </source>
</evidence>
<evidence type="ECO:0000256" key="11">
    <source>
        <dbReference type="PIRSR" id="PIRSR605792-51"/>
    </source>
</evidence>
<dbReference type="OrthoDB" id="427280at2759"/>
<dbReference type="GO" id="GO:0034976">
    <property type="term" value="P:response to endoplasmic reticulum stress"/>
    <property type="evidence" value="ECO:0007669"/>
    <property type="project" value="TreeGrafter"/>
</dbReference>
<dbReference type="Proteomes" id="UP000663879">
    <property type="component" value="Unassembled WGS sequence"/>
</dbReference>
<dbReference type="InterPro" id="IPR005792">
    <property type="entry name" value="Prot_disulphide_isomerase"/>
</dbReference>
<dbReference type="InterPro" id="IPR005788">
    <property type="entry name" value="PDI_thioredoxin-like_dom"/>
</dbReference>
<comment type="subcellular location">
    <subcellularLocation>
        <location evidence="2">Endoplasmic reticulum lumen</location>
    </subcellularLocation>
</comment>
<evidence type="ECO:0000256" key="12">
    <source>
        <dbReference type="RuleBase" id="RU004208"/>
    </source>
</evidence>
<dbReference type="FunFam" id="3.40.30.10:FF:000303">
    <property type="entry name" value="Protein disulfide-isomerase"/>
    <property type="match status" value="1"/>
</dbReference>
<dbReference type="FunFam" id="3.40.30.10:FF:000045">
    <property type="entry name" value="Disulfide-isomerase A3"/>
    <property type="match status" value="1"/>
</dbReference>
<dbReference type="NCBIfam" id="TIGR01130">
    <property type="entry name" value="ER_PDI_fam"/>
    <property type="match status" value="1"/>
</dbReference>
<evidence type="ECO:0000256" key="7">
    <source>
        <dbReference type="ARBA" id="ARBA00022824"/>
    </source>
</evidence>
<feature type="domain" description="Thioredoxin" evidence="14">
    <location>
        <begin position="14"/>
        <end position="126"/>
    </location>
</feature>
<dbReference type="EMBL" id="CAJNOC010000344">
    <property type="protein sequence ID" value="CAF0748135.1"/>
    <property type="molecule type" value="Genomic_DNA"/>
</dbReference>
<keyword evidence="5 13" id="KW-0732">Signal</keyword>
<evidence type="ECO:0000256" key="5">
    <source>
        <dbReference type="ARBA" id="ARBA00022729"/>
    </source>
</evidence>
<evidence type="ECO:0000256" key="2">
    <source>
        <dbReference type="ARBA" id="ARBA00004319"/>
    </source>
</evidence>